<evidence type="ECO:0000259" key="8">
    <source>
        <dbReference type="Pfam" id="PF00082"/>
    </source>
</evidence>
<reference evidence="10" key="2">
    <citation type="submission" date="2020-09" db="EMBL/GenBank/DDBJ databases">
        <authorList>
            <person name="Sun Q."/>
            <person name="Ohkuma M."/>
        </authorList>
    </citation>
    <scope>NUCLEOTIDE SEQUENCE</scope>
    <source>
        <strain evidence="10">JCM 3172</strain>
    </source>
</reference>
<dbReference type="GO" id="GO:0004252">
    <property type="term" value="F:serine-type endopeptidase activity"/>
    <property type="evidence" value="ECO:0007669"/>
    <property type="project" value="UniProtKB-UniRule"/>
</dbReference>
<feature type="active site" description="Charge relay system" evidence="5">
    <location>
        <position position="167"/>
    </location>
</feature>
<dbReference type="CDD" id="cd04077">
    <property type="entry name" value="Peptidases_S8_PCSK9_ProteinaseK_like"/>
    <property type="match status" value="1"/>
</dbReference>
<organism evidence="10 11">
    <name type="scientific">Streptomyces purpureus</name>
    <dbReference type="NCBI Taxonomy" id="1951"/>
    <lineage>
        <taxon>Bacteria</taxon>
        <taxon>Bacillati</taxon>
        <taxon>Actinomycetota</taxon>
        <taxon>Actinomycetes</taxon>
        <taxon>Kitasatosporales</taxon>
        <taxon>Streptomycetaceae</taxon>
        <taxon>Streptomyces</taxon>
    </lineage>
</organism>
<comment type="caution">
    <text evidence="10">The sequence shown here is derived from an EMBL/GenBank/DDBJ whole genome shotgun (WGS) entry which is preliminary data.</text>
</comment>
<comment type="similarity">
    <text evidence="1 5 6">Belongs to the peptidase S8 family.</text>
</comment>
<dbReference type="PANTHER" id="PTHR43806:SF11">
    <property type="entry name" value="CEREVISIN-RELATED"/>
    <property type="match status" value="1"/>
</dbReference>
<evidence type="ECO:0000256" key="6">
    <source>
        <dbReference type="RuleBase" id="RU003355"/>
    </source>
</evidence>
<dbReference type="Pfam" id="PF05922">
    <property type="entry name" value="Inhibitor_I9"/>
    <property type="match status" value="1"/>
</dbReference>
<dbReference type="PRINTS" id="PR00723">
    <property type="entry name" value="SUBTILISIN"/>
</dbReference>
<evidence type="ECO:0000256" key="1">
    <source>
        <dbReference type="ARBA" id="ARBA00011073"/>
    </source>
</evidence>
<keyword evidence="4 5" id="KW-0720">Serine protease</keyword>
<dbReference type="PROSITE" id="PS00137">
    <property type="entry name" value="SUBTILASE_HIS"/>
    <property type="match status" value="1"/>
</dbReference>
<dbReference type="InterPro" id="IPR037045">
    <property type="entry name" value="S8pro/Inhibitor_I9_sf"/>
</dbReference>
<evidence type="ECO:0000256" key="3">
    <source>
        <dbReference type="ARBA" id="ARBA00022801"/>
    </source>
</evidence>
<evidence type="ECO:0000256" key="4">
    <source>
        <dbReference type="ARBA" id="ARBA00022825"/>
    </source>
</evidence>
<keyword evidence="11" id="KW-1185">Reference proteome</keyword>
<dbReference type="PROSITE" id="PS51892">
    <property type="entry name" value="SUBTILASE"/>
    <property type="match status" value="1"/>
</dbReference>
<dbReference type="InterPro" id="IPR036852">
    <property type="entry name" value="Peptidase_S8/S53_dom_sf"/>
</dbReference>
<feature type="domain" description="Inhibitor I9" evidence="9">
    <location>
        <begin position="76"/>
        <end position="118"/>
    </location>
</feature>
<dbReference type="InterPro" id="IPR000209">
    <property type="entry name" value="Peptidase_S8/S53_dom"/>
</dbReference>
<dbReference type="Proteomes" id="UP000619486">
    <property type="component" value="Unassembled WGS sequence"/>
</dbReference>
<sequence length="404" mass="40875">MLMRTRTKTALAAALSAALAIAGPLSVSAHSAPGPSGSPTLAPLIKSSSPRVIPGQYIVTLKAGQDSSAMAQKVPGVTPLFTYRSVISGYAAKLTASQLDAVRKLPGVEAVEQDATVSVTPEKTDAAEQRLVAASWGLDRIDQPYLPLNHQFNVNTSGKGATAYILDTGLEFGHSEFGGRARRGFDAIGDGRNGADCNGHGTHVGGTVAGATYGVARQANLVSVRVLNCQGSGSWSGIIAGFDWVAQNAVQPAVLNGSLGGPRNQAVNNAATALSNRGVLPVLAAGNEAQDACNVSPASADNVLTVGASNHLDEEASFSNFGPCLDLYAPGTAILSAKLGGGSTALNGTSMASPHVAGVATLAKAASPSASPAAVANWILEQTVKDELTVSKLSPSMLLQTGGL</sequence>
<feature type="active site" description="Charge relay system" evidence="5">
    <location>
        <position position="350"/>
    </location>
</feature>
<accession>A0A918LQY3</accession>
<dbReference type="FunFam" id="3.40.50.200:FF:000014">
    <property type="entry name" value="Proteinase K"/>
    <property type="match status" value="1"/>
</dbReference>
<dbReference type="SUPFAM" id="SSF52743">
    <property type="entry name" value="Subtilisin-like"/>
    <property type="match status" value="1"/>
</dbReference>
<dbReference type="Pfam" id="PF00082">
    <property type="entry name" value="Peptidase_S8"/>
    <property type="match status" value="1"/>
</dbReference>
<dbReference type="InterPro" id="IPR050131">
    <property type="entry name" value="Peptidase_S8_subtilisin-like"/>
</dbReference>
<keyword evidence="2 5" id="KW-0645">Protease</keyword>
<dbReference type="InterPro" id="IPR010259">
    <property type="entry name" value="S8pro/Inhibitor_I9"/>
</dbReference>
<dbReference type="EMBL" id="BMQQ01000011">
    <property type="protein sequence ID" value="GGT37340.1"/>
    <property type="molecule type" value="Genomic_DNA"/>
</dbReference>
<proteinExistence type="inferred from homology"/>
<feature type="signal peptide" evidence="7">
    <location>
        <begin position="1"/>
        <end position="29"/>
    </location>
</feature>
<evidence type="ECO:0000259" key="9">
    <source>
        <dbReference type="Pfam" id="PF05922"/>
    </source>
</evidence>
<dbReference type="Gene3D" id="3.40.50.200">
    <property type="entry name" value="Peptidase S8/S53 domain"/>
    <property type="match status" value="1"/>
</dbReference>
<dbReference type="GO" id="GO:0006508">
    <property type="term" value="P:proteolysis"/>
    <property type="evidence" value="ECO:0007669"/>
    <property type="project" value="UniProtKB-KW"/>
</dbReference>
<dbReference type="AlphaFoldDB" id="A0A918LQY3"/>
<gene>
    <name evidence="10" type="ORF">GCM10014713_33870</name>
</gene>
<keyword evidence="3 5" id="KW-0378">Hydrolase</keyword>
<dbReference type="GO" id="GO:0005615">
    <property type="term" value="C:extracellular space"/>
    <property type="evidence" value="ECO:0007669"/>
    <property type="project" value="TreeGrafter"/>
</dbReference>
<feature type="chain" id="PRO_5037495101" evidence="7">
    <location>
        <begin position="30"/>
        <end position="404"/>
    </location>
</feature>
<evidence type="ECO:0000256" key="5">
    <source>
        <dbReference type="PROSITE-ProRule" id="PRU01240"/>
    </source>
</evidence>
<dbReference type="PROSITE" id="PS00138">
    <property type="entry name" value="SUBTILASE_SER"/>
    <property type="match status" value="1"/>
</dbReference>
<dbReference type="InterPro" id="IPR022398">
    <property type="entry name" value="Peptidase_S8_His-AS"/>
</dbReference>
<evidence type="ECO:0000256" key="7">
    <source>
        <dbReference type="SAM" id="SignalP"/>
    </source>
</evidence>
<dbReference type="InterPro" id="IPR015500">
    <property type="entry name" value="Peptidase_S8_subtilisin-rel"/>
</dbReference>
<dbReference type="SUPFAM" id="SSF54897">
    <property type="entry name" value="Protease propeptides/inhibitors"/>
    <property type="match status" value="1"/>
</dbReference>
<evidence type="ECO:0000256" key="2">
    <source>
        <dbReference type="ARBA" id="ARBA00022670"/>
    </source>
</evidence>
<protein>
    <submittedName>
        <fullName evidence="10">Uncharacterized protein</fullName>
    </submittedName>
</protein>
<reference evidence="10" key="1">
    <citation type="journal article" date="2014" name="Int. J. Syst. Evol. Microbiol.">
        <title>Complete genome sequence of Corynebacterium casei LMG S-19264T (=DSM 44701T), isolated from a smear-ripened cheese.</title>
        <authorList>
            <consortium name="US DOE Joint Genome Institute (JGI-PGF)"/>
            <person name="Walter F."/>
            <person name="Albersmeier A."/>
            <person name="Kalinowski J."/>
            <person name="Ruckert C."/>
        </authorList>
    </citation>
    <scope>NUCLEOTIDE SEQUENCE</scope>
    <source>
        <strain evidence="10">JCM 3172</strain>
    </source>
</reference>
<feature type="active site" description="Charge relay system" evidence="5">
    <location>
        <position position="200"/>
    </location>
</feature>
<dbReference type="InterPro" id="IPR023827">
    <property type="entry name" value="Peptidase_S8_Asp-AS"/>
</dbReference>
<evidence type="ECO:0000313" key="11">
    <source>
        <dbReference type="Proteomes" id="UP000619486"/>
    </source>
</evidence>
<dbReference type="PANTHER" id="PTHR43806">
    <property type="entry name" value="PEPTIDASE S8"/>
    <property type="match status" value="1"/>
</dbReference>
<dbReference type="InterPro" id="IPR023828">
    <property type="entry name" value="Peptidase_S8_Ser-AS"/>
</dbReference>
<name>A0A918LQY3_9ACTN</name>
<feature type="domain" description="Peptidase S8/S53" evidence="8">
    <location>
        <begin position="158"/>
        <end position="383"/>
    </location>
</feature>
<dbReference type="InterPro" id="IPR034193">
    <property type="entry name" value="PCSK9_ProteinaseK-like"/>
</dbReference>
<keyword evidence="7" id="KW-0732">Signal</keyword>
<evidence type="ECO:0000313" key="10">
    <source>
        <dbReference type="EMBL" id="GGT37340.1"/>
    </source>
</evidence>
<dbReference type="Gene3D" id="3.30.70.80">
    <property type="entry name" value="Peptidase S8 propeptide/proteinase inhibitor I9"/>
    <property type="match status" value="1"/>
</dbReference>
<dbReference type="PROSITE" id="PS00136">
    <property type="entry name" value="SUBTILASE_ASP"/>
    <property type="match status" value="1"/>
</dbReference>